<keyword evidence="2" id="KW-1185">Reference proteome</keyword>
<comment type="caution">
    <text evidence="1">The sequence shown here is derived from an EMBL/GenBank/DDBJ whole genome shotgun (WGS) entry which is preliminary data.</text>
</comment>
<gene>
    <name evidence="1" type="ORF">BIY37_01015</name>
</gene>
<dbReference type="AlphaFoldDB" id="A0A1V6M3C0"/>
<evidence type="ECO:0000313" key="1">
    <source>
        <dbReference type="EMBL" id="OQD46891.1"/>
    </source>
</evidence>
<protein>
    <submittedName>
        <fullName evidence="1">Uncharacterized protein</fullName>
    </submittedName>
</protein>
<name>A0A1V6M3C0_9BACT</name>
<organism evidence="1 2">
    <name type="scientific">Candidatus Brocadia sapporoensis</name>
    <dbReference type="NCBI Taxonomy" id="392547"/>
    <lineage>
        <taxon>Bacteria</taxon>
        <taxon>Pseudomonadati</taxon>
        <taxon>Planctomycetota</taxon>
        <taxon>Candidatus Brocadiia</taxon>
        <taxon>Candidatus Brocadiales</taxon>
        <taxon>Candidatus Brocadiaceae</taxon>
        <taxon>Candidatus Brocadia</taxon>
    </lineage>
</organism>
<evidence type="ECO:0000313" key="2">
    <source>
        <dbReference type="Proteomes" id="UP000242219"/>
    </source>
</evidence>
<accession>A0A1V6M3C0</accession>
<proteinExistence type="predicted"/>
<sequence>MYSGFFRLAFSCFFTDSHMKMKVRWWNDKQMGALYVTQQSCNQIPPVKRSEGGDKTPREEMKILHGNTPSHYLRALFLSSISLPFFFWLWNGSGRH</sequence>
<dbReference type="Proteomes" id="UP000242219">
    <property type="component" value="Unassembled WGS sequence"/>
</dbReference>
<reference evidence="1 2" key="1">
    <citation type="journal article" date="2016" name="Genome Announc.">
        <title>Draft Genome Sequence of the Anaerobic Ammonium-Oxidizing Bacterium 'Candidatus Brocadia sp. 40'.</title>
        <authorList>
            <person name="Ali M."/>
            <person name="Haroon M.F."/>
            <person name="Narita Y."/>
            <person name="Zhang L."/>
            <person name="Rangel Shaw D."/>
            <person name="Okabe S."/>
            <person name="Saikaly P.E."/>
        </authorList>
    </citation>
    <scope>NUCLEOTIDE SEQUENCE [LARGE SCALE GENOMIC DNA]</scope>
    <source>
        <strain evidence="1 2">40</strain>
    </source>
</reference>
<dbReference type="EMBL" id="MJUW02000018">
    <property type="protein sequence ID" value="OQD46891.1"/>
    <property type="molecule type" value="Genomic_DNA"/>
</dbReference>